<sequence length="155" mass="17048">MSRDCAPEACTARSVVHARPDPRPVPIVTEMVAAGFPSPALDGWEEGFSLDAHVIEHPEYTFIVTVAGDSMEGAGIFHGDWLVVDRSLTPEDGDVVVAVLDGELTVKRLLSRDGRPMLHAENPRYPDFVPSEHGDVVIWGVVTGSFHPQRRLRRK</sequence>
<keyword evidence="2" id="KW-0227">DNA damage</keyword>
<evidence type="ECO:0000259" key="8">
    <source>
        <dbReference type="Pfam" id="PF00717"/>
    </source>
</evidence>
<dbReference type="AlphaFoldDB" id="I3WHF9"/>
<dbReference type="InterPro" id="IPR039418">
    <property type="entry name" value="LexA-like"/>
</dbReference>
<evidence type="ECO:0000256" key="3">
    <source>
        <dbReference type="ARBA" id="ARBA00022801"/>
    </source>
</evidence>
<dbReference type="InterPro" id="IPR015927">
    <property type="entry name" value="Peptidase_S24_S26A/B/C"/>
</dbReference>
<dbReference type="Proteomes" id="UP000006173">
    <property type="component" value="Chromosome"/>
</dbReference>
<evidence type="ECO:0000256" key="7">
    <source>
        <dbReference type="RuleBase" id="RU003991"/>
    </source>
</evidence>
<keyword evidence="3 7" id="KW-0378">Hydrolase</keyword>
<keyword evidence="5" id="KW-0234">DNA repair</keyword>
<dbReference type="SUPFAM" id="SSF51306">
    <property type="entry name" value="LexA/Signal peptidase"/>
    <property type="match status" value="1"/>
</dbReference>
<evidence type="ECO:0000313" key="10">
    <source>
        <dbReference type="Proteomes" id="UP000006173"/>
    </source>
</evidence>
<dbReference type="Pfam" id="PF00717">
    <property type="entry name" value="Peptidase_S24"/>
    <property type="match status" value="1"/>
</dbReference>
<name>I3WHF9_BIFBI</name>
<proteinExistence type="inferred from homology"/>
<evidence type="ECO:0000256" key="2">
    <source>
        <dbReference type="ARBA" id="ARBA00022763"/>
    </source>
</evidence>
<dbReference type="GO" id="GO:0006355">
    <property type="term" value="P:regulation of DNA-templated transcription"/>
    <property type="evidence" value="ECO:0007669"/>
    <property type="project" value="InterPro"/>
</dbReference>
<reference evidence="9 10" key="1">
    <citation type="journal article" date="2012" name="J. Bacteriol.">
        <title>Complete Genome Sequence of the Probiotic Bacterium Bifidobacterium bifidum Strain BGN4.</title>
        <authorList>
            <person name="Yu D.S."/>
            <person name="Jeong H."/>
            <person name="Lee D.H."/>
            <person name="Kwon S.K."/>
            <person name="Song J.Y."/>
            <person name="Kim B.K."/>
            <person name="Park M.S."/>
            <person name="Ji G.E."/>
            <person name="Oh T.K."/>
            <person name="Kim J.F."/>
        </authorList>
    </citation>
    <scope>NUCLEOTIDE SEQUENCE [LARGE SCALE GENOMIC DNA]</scope>
    <source>
        <strain evidence="9 10">BGN4</strain>
    </source>
</reference>
<evidence type="ECO:0000256" key="6">
    <source>
        <dbReference type="ARBA" id="ARBA00023236"/>
    </source>
</evidence>
<evidence type="ECO:0000313" key="9">
    <source>
        <dbReference type="EMBL" id="AFL04322.1"/>
    </source>
</evidence>
<evidence type="ECO:0000256" key="5">
    <source>
        <dbReference type="ARBA" id="ARBA00023204"/>
    </source>
</evidence>
<accession>I3WHF9</accession>
<dbReference type="InterPro" id="IPR036286">
    <property type="entry name" value="LexA/Signal_pep-like_sf"/>
</dbReference>
<dbReference type="GO" id="GO:0016787">
    <property type="term" value="F:hydrolase activity"/>
    <property type="evidence" value="ECO:0007669"/>
    <property type="project" value="UniProtKB-KW"/>
</dbReference>
<protein>
    <submittedName>
        <fullName evidence="9">ImpA</fullName>
    </submittedName>
</protein>
<gene>
    <name evidence="9" type="primary">impA</name>
    <name evidence="9" type="ORF">BBB_0728</name>
</gene>
<dbReference type="PRINTS" id="PR00726">
    <property type="entry name" value="LEXASERPTASE"/>
</dbReference>
<dbReference type="CDD" id="cd06529">
    <property type="entry name" value="S24_LexA-like"/>
    <property type="match status" value="1"/>
</dbReference>
<dbReference type="PANTHER" id="PTHR33516">
    <property type="entry name" value="LEXA REPRESSOR"/>
    <property type="match status" value="1"/>
</dbReference>
<dbReference type="MEROPS" id="S24.003"/>
<dbReference type="EMBL" id="CP001361">
    <property type="protein sequence ID" value="AFL04322.1"/>
    <property type="molecule type" value="Genomic_DNA"/>
</dbReference>
<dbReference type="PANTHER" id="PTHR33516:SF2">
    <property type="entry name" value="LEXA REPRESSOR-RELATED"/>
    <property type="match status" value="1"/>
</dbReference>
<feature type="domain" description="Peptidase S24/S26A/S26B/S26C" evidence="8">
    <location>
        <begin position="26"/>
        <end position="142"/>
    </location>
</feature>
<evidence type="ECO:0000256" key="4">
    <source>
        <dbReference type="ARBA" id="ARBA00022813"/>
    </source>
</evidence>
<dbReference type="GO" id="GO:0006281">
    <property type="term" value="P:DNA repair"/>
    <property type="evidence" value="ECO:0007669"/>
    <property type="project" value="UniProtKB-KW"/>
</dbReference>
<dbReference type="HOGENOM" id="CLU_066192_0_4_11"/>
<dbReference type="KEGG" id="bbf:BBB_0728"/>
<dbReference type="PATRIC" id="fig|484020.3.peg.722"/>
<dbReference type="InterPro" id="IPR006197">
    <property type="entry name" value="Peptidase_S24_LexA"/>
</dbReference>
<keyword evidence="4 7" id="KW-0068">Autocatalytic cleavage</keyword>
<dbReference type="GO" id="GO:0009432">
    <property type="term" value="P:SOS response"/>
    <property type="evidence" value="ECO:0007669"/>
    <property type="project" value="UniProtKB-KW"/>
</dbReference>
<evidence type="ECO:0000256" key="1">
    <source>
        <dbReference type="ARBA" id="ARBA00007484"/>
    </source>
</evidence>
<dbReference type="NCBIfam" id="NF007621">
    <property type="entry name" value="PRK10276.1"/>
    <property type="match status" value="1"/>
</dbReference>
<organism evidence="9 10">
    <name type="scientific">Bifidobacterium bifidum BGN4</name>
    <dbReference type="NCBI Taxonomy" id="484020"/>
    <lineage>
        <taxon>Bacteria</taxon>
        <taxon>Bacillati</taxon>
        <taxon>Actinomycetota</taxon>
        <taxon>Actinomycetes</taxon>
        <taxon>Bifidobacteriales</taxon>
        <taxon>Bifidobacteriaceae</taxon>
        <taxon>Bifidobacterium</taxon>
    </lineage>
</organism>
<comment type="similarity">
    <text evidence="1 7">Belongs to the peptidase S24 family.</text>
</comment>
<dbReference type="InterPro" id="IPR050077">
    <property type="entry name" value="LexA_repressor"/>
</dbReference>
<dbReference type="GO" id="GO:0003677">
    <property type="term" value="F:DNA binding"/>
    <property type="evidence" value="ECO:0007669"/>
    <property type="project" value="InterPro"/>
</dbReference>
<keyword evidence="6" id="KW-0742">SOS response</keyword>
<dbReference type="Gene3D" id="2.10.109.10">
    <property type="entry name" value="Umud Fragment, subunit A"/>
    <property type="match status" value="1"/>
</dbReference>